<evidence type="ECO:0000313" key="2">
    <source>
        <dbReference type="Proteomes" id="UP000779574"/>
    </source>
</evidence>
<organism evidence="1 2">
    <name type="scientific">Aureobasidium melanogenum</name>
    <name type="common">Aureobasidium pullulans var. melanogenum</name>
    <dbReference type="NCBI Taxonomy" id="46634"/>
    <lineage>
        <taxon>Eukaryota</taxon>
        <taxon>Fungi</taxon>
        <taxon>Dikarya</taxon>
        <taxon>Ascomycota</taxon>
        <taxon>Pezizomycotina</taxon>
        <taxon>Dothideomycetes</taxon>
        <taxon>Dothideomycetidae</taxon>
        <taxon>Dothideales</taxon>
        <taxon>Saccotheciaceae</taxon>
        <taxon>Aureobasidium</taxon>
    </lineage>
</organism>
<sequence length="211" mass="22889">MLVFIHSTTSRADRRQHLPLLLMNNLSSSPKMACFHPSVGALRLPAPAPKPSTWICCTLTAELGIYAHPSGQYFESWVKWGEHLASLLKEDLVHCTCQLCVGDWCQRAPANAAINVGLPLVAGGAVAVSLAATVAREEQRAREEEATLQSAQLLVRAAAVEDLSEWRKAIINEAWGGSLAELAFAVRQPHLDAPSSDTQYGYSSSSSFDVY</sequence>
<protein>
    <submittedName>
        <fullName evidence="1">Uncharacterized protein</fullName>
    </submittedName>
</protein>
<dbReference type="OrthoDB" id="438224at2759"/>
<dbReference type="EMBL" id="JAHFXF010000197">
    <property type="protein sequence ID" value="KAG9693326.1"/>
    <property type="molecule type" value="Genomic_DNA"/>
</dbReference>
<comment type="caution">
    <text evidence="1">The sequence shown here is derived from an EMBL/GenBank/DDBJ whole genome shotgun (WGS) entry which is preliminary data.</text>
</comment>
<dbReference type="Proteomes" id="UP000779574">
    <property type="component" value="Unassembled WGS sequence"/>
</dbReference>
<feature type="non-terminal residue" evidence="1">
    <location>
        <position position="211"/>
    </location>
</feature>
<reference evidence="1" key="1">
    <citation type="journal article" date="2021" name="J Fungi (Basel)">
        <title>Virulence traits and population genomics of the black yeast Aureobasidium melanogenum.</title>
        <authorList>
            <person name="Cernosa A."/>
            <person name="Sun X."/>
            <person name="Gostincar C."/>
            <person name="Fang C."/>
            <person name="Gunde-Cimerman N."/>
            <person name="Song Z."/>
        </authorList>
    </citation>
    <scope>NUCLEOTIDE SEQUENCE</scope>
    <source>
        <strain evidence="1">EXF-9911</strain>
    </source>
</reference>
<proteinExistence type="predicted"/>
<reference evidence="1" key="2">
    <citation type="submission" date="2021-08" db="EMBL/GenBank/DDBJ databases">
        <authorList>
            <person name="Gostincar C."/>
            <person name="Sun X."/>
            <person name="Song Z."/>
            <person name="Gunde-Cimerman N."/>
        </authorList>
    </citation>
    <scope>NUCLEOTIDE SEQUENCE</scope>
    <source>
        <strain evidence="1">EXF-9911</strain>
    </source>
</reference>
<evidence type="ECO:0000313" key="1">
    <source>
        <dbReference type="EMBL" id="KAG9693326.1"/>
    </source>
</evidence>
<dbReference type="AlphaFoldDB" id="A0A9P8ENF6"/>
<accession>A0A9P8ENF6</accession>
<gene>
    <name evidence="1" type="ORF">KCU76_g6052</name>
</gene>
<name>A0A9P8ENF6_AURME</name>